<comment type="caution">
    <text evidence="2">The sequence shown here is derived from an EMBL/GenBank/DDBJ whole genome shotgun (WGS) entry which is preliminary data.</text>
</comment>
<dbReference type="EMBL" id="JABBWD010000040">
    <property type="protein sequence ID" value="KAG1774631.1"/>
    <property type="molecule type" value="Genomic_DNA"/>
</dbReference>
<dbReference type="OrthoDB" id="5946233at2759"/>
<evidence type="ECO:0000313" key="3">
    <source>
        <dbReference type="Proteomes" id="UP000714275"/>
    </source>
</evidence>
<sequence length="508" mass="58538">MSSLVKREDERSPDPRMCALQNPDSRMTANSQLLANLVRTEMGLLRTRQQGHSVESIRDAMLELHEMYPKAGMREVISLLHHEEGMSVSRSVIKSYFSIYEADLVRQRKARRLQRRCFWAAGVNDIVAVDQHDKWLRFGLALHTGIEPFSGRIMWMRVWHSNRNPQLILSYYLDTIESLGHMPLVTQSDPGTKNFGIANGHTMLRQWAHYSIDGCFESLLDHGVEQDWYDSDNTLQVMIFRWVFIPWLQCELDSYQDRINHTAKRRDRNKVLPHGVPELIYRSPEDFGALDFKIKVEKAAVDHVRAMYIKPGHPVFDLIPSDLGDTLQICYERLGRPVVNRKSAWTVYLVPRMLPSDSSEGDEDLPLLQDHQDLPFHEETNGYYYMGGVRGGLGLDNEHHQLLDGLTREDEPDVSDEADVNVTGLDNAGLIVWNFSDEEEDVMDECKFQLLQTHTVFKRRKMATALFDSQIRCSRSYRSCLPYMGQIPKKDHSTIHVVTYSCVPGSLD</sequence>
<gene>
    <name evidence="2" type="ORF">EV702DRAFT_1047582</name>
</gene>
<proteinExistence type="predicted"/>
<keyword evidence="3" id="KW-1185">Reference proteome</keyword>
<feature type="region of interest" description="Disordered" evidence="1">
    <location>
        <begin position="1"/>
        <end position="22"/>
    </location>
</feature>
<dbReference type="AlphaFoldDB" id="A0A9P7D130"/>
<feature type="compositionally biased region" description="Basic and acidic residues" evidence="1">
    <location>
        <begin position="1"/>
        <end position="14"/>
    </location>
</feature>
<dbReference type="PANTHER" id="PTHR46177:SF1">
    <property type="entry name" value="INTEGRASE CATALYTIC DOMAIN-CONTAINING PROTEIN"/>
    <property type="match status" value="1"/>
</dbReference>
<accession>A0A9P7D130</accession>
<protein>
    <submittedName>
        <fullName evidence="2">Uncharacterized protein</fullName>
    </submittedName>
</protein>
<dbReference type="Proteomes" id="UP000714275">
    <property type="component" value="Unassembled WGS sequence"/>
</dbReference>
<evidence type="ECO:0000313" key="2">
    <source>
        <dbReference type="EMBL" id="KAG1774631.1"/>
    </source>
</evidence>
<evidence type="ECO:0000256" key="1">
    <source>
        <dbReference type="SAM" id="MobiDB-lite"/>
    </source>
</evidence>
<dbReference type="PANTHER" id="PTHR46177">
    <property type="entry name" value="INTEGRASE CATALYTIC DOMAIN-CONTAINING PROTEIN"/>
    <property type="match status" value="1"/>
</dbReference>
<name>A0A9P7D130_9AGAM</name>
<reference evidence="2" key="1">
    <citation type="journal article" date="2020" name="New Phytol.">
        <title>Comparative genomics reveals dynamic genome evolution in host specialist ectomycorrhizal fungi.</title>
        <authorList>
            <person name="Lofgren L.A."/>
            <person name="Nguyen N.H."/>
            <person name="Vilgalys R."/>
            <person name="Ruytinx J."/>
            <person name="Liao H.L."/>
            <person name="Branco S."/>
            <person name="Kuo A."/>
            <person name="LaButti K."/>
            <person name="Lipzen A."/>
            <person name="Andreopoulos W."/>
            <person name="Pangilinan J."/>
            <person name="Riley R."/>
            <person name="Hundley H."/>
            <person name="Na H."/>
            <person name="Barry K."/>
            <person name="Grigoriev I.V."/>
            <person name="Stajich J.E."/>
            <person name="Kennedy P.G."/>
        </authorList>
    </citation>
    <scope>NUCLEOTIDE SEQUENCE</scope>
    <source>
        <strain evidence="2">DOB743</strain>
    </source>
</reference>
<organism evidence="2 3">
    <name type="scientific">Suillus placidus</name>
    <dbReference type="NCBI Taxonomy" id="48579"/>
    <lineage>
        <taxon>Eukaryota</taxon>
        <taxon>Fungi</taxon>
        <taxon>Dikarya</taxon>
        <taxon>Basidiomycota</taxon>
        <taxon>Agaricomycotina</taxon>
        <taxon>Agaricomycetes</taxon>
        <taxon>Agaricomycetidae</taxon>
        <taxon>Boletales</taxon>
        <taxon>Suillineae</taxon>
        <taxon>Suillaceae</taxon>
        <taxon>Suillus</taxon>
    </lineage>
</organism>